<accession>A0ACC2JGI9</accession>
<dbReference type="EMBL" id="JAPUUL010001792">
    <property type="protein sequence ID" value="KAJ8126589.1"/>
    <property type="molecule type" value="Genomic_DNA"/>
</dbReference>
<name>A0ACC2JGI9_9PEZI</name>
<keyword evidence="2" id="KW-1185">Reference proteome</keyword>
<evidence type="ECO:0000313" key="2">
    <source>
        <dbReference type="Proteomes" id="UP001153332"/>
    </source>
</evidence>
<protein>
    <submittedName>
        <fullName evidence="1">Uncharacterized protein</fullName>
    </submittedName>
</protein>
<evidence type="ECO:0000313" key="1">
    <source>
        <dbReference type="EMBL" id="KAJ8126589.1"/>
    </source>
</evidence>
<sequence>MVAIPAFPSRAIQHRDLVAVGNRSPVEIRRAGITPVAISHDEVILKPSSFLGDRCRGIRRAGGLYRVDLAPVAVGFRLADSDLLRVSELLGGSRQEIKAVREGA</sequence>
<comment type="caution">
    <text evidence="1">The sequence shown here is derived from an EMBL/GenBank/DDBJ whole genome shotgun (WGS) entry which is preliminary data.</text>
</comment>
<reference evidence="1" key="1">
    <citation type="submission" date="2022-12" db="EMBL/GenBank/DDBJ databases">
        <title>Genome Sequence of Lasiodiplodia mahajangana.</title>
        <authorList>
            <person name="Buettner E."/>
        </authorList>
    </citation>
    <scope>NUCLEOTIDE SEQUENCE</scope>
    <source>
        <strain evidence="1">VT137</strain>
    </source>
</reference>
<gene>
    <name evidence="1" type="ORF">O1611_g7047</name>
</gene>
<organism evidence="1 2">
    <name type="scientific">Lasiodiplodia mahajangana</name>
    <dbReference type="NCBI Taxonomy" id="1108764"/>
    <lineage>
        <taxon>Eukaryota</taxon>
        <taxon>Fungi</taxon>
        <taxon>Dikarya</taxon>
        <taxon>Ascomycota</taxon>
        <taxon>Pezizomycotina</taxon>
        <taxon>Dothideomycetes</taxon>
        <taxon>Dothideomycetes incertae sedis</taxon>
        <taxon>Botryosphaeriales</taxon>
        <taxon>Botryosphaeriaceae</taxon>
        <taxon>Lasiodiplodia</taxon>
    </lineage>
</organism>
<proteinExistence type="predicted"/>
<dbReference type="Proteomes" id="UP001153332">
    <property type="component" value="Unassembled WGS sequence"/>
</dbReference>